<dbReference type="InterPro" id="IPR014284">
    <property type="entry name" value="RNA_pol_sigma-70_dom"/>
</dbReference>
<dbReference type="GO" id="GO:0003677">
    <property type="term" value="F:DNA binding"/>
    <property type="evidence" value="ECO:0007669"/>
    <property type="project" value="InterPro"/>
</dbReference>
<dbReference type="Gene3D" id="1.10.10.10">
    <property type="entry name" value="Winged helix-like DNA-binding domain superfamily/Winged helix DNA-binding domain"/>
    <property type="match status" value="1"/>
</dbReference>
<protein>
    <submittedName>
        <fullName evidence="7">RNA polymerase sigma-70 factor</fullName>
    </submittedName>
</protein>
<gene>
    <name evidence="7" type="ORF">DCC81_16340</name>
</gene>
<feature type="domain" description="RNA polymerase sigma factor 70 region 4 type 2" evidence="6">
    <location>
        <begin position="116"/>
        <end position="161"/>
    </location>
</feature>
<dbReference type="InterPro" id="IPR036388">
    <property type="entry name" value="WH-like_DNA-bd_sf"/>
</dbReference>
<dbReference type="InterPro" id="IPR007627">
    <property type="entry name" value="RNA_pol_sigma70_r2"/>
</dbReference>
<sequence>MSVDTDFVGKVTFTRLYAAHFQTFALLAMQYVKDMRVAEDIVQDTFLKYWEAPFTLENPQALKTYFGRIIINRSLNHLKREKNLQRHHELIGQEITEQDVFERLHESELQVMVYGEIERLPEQCKKVFKMNRFDGLKYREIAEQLQLSERTVENHIAHALKVLRKNLLEEKSFKANFEKYKSLLLILSMH</sequence>
<keyword evidence="8" id="KW-1185">Reference proteome</keyword>
<comment type="caution">
    <text evidence="7">The sequence shown here is derived from an EMBL/GenBank/DDBJ whole genome shotgun (WGS) entry which is preliminary data.</text>
</comment>
<dbReference type="SUPFAM" id="SSF88946">
    <property type="entry name" value="Sigma2 domain of RNA polymerase sigma factors"/>
    <property type="match status" value="1"/>
</dbReference>
<comment type="similarity">
    <text evidence="1">Belongs to the sigma-70 factor family. ECF subfamily.</text>
</comment>
<dbReference type="InterPro" id="IPR039425">
    <property type="entry name" value="RNA_pol_sigma-70-like"/>
</dbReference>
<dbReference type="NCBIfam" id="TIGR02937">
    <property type="entry name" value="sigma70-ECF"/>
    <property type="match status" value="1"/>
</dbReference>
<dbReference type="AlphaFoldDB" id="A0A2T7BHR2"/>
<evidence type="ECO:0000313" key="7">
    <source>
        <dbReference type="EMBL" id="PUZ25825.1"/>
    </source>
</evidence>
<dbReference type="NCBIfam" id="TIGR02985">
    <property type="entry name" value="Sig70_bacteroi1"/>
    <property type="match status" value="1"/>
</dbReference>
<dbReference type="Gene3D" id="1.10.1740.10">
    <property type="match status" value="1"/>
</dbReference>
<dbReference type="Proteomes" id="UP000244450">
    <property type="component" value="Unassembled WGS sequence"/>
</dbReference>
<evidence type="ECO:0000259" key="6">
    <source>
        <dbReference type="Pfam" id="PF08281"/>
    </source>
</evidence>
<keyword evidence="3" id="KW-0731">Sigma factor</keyword>
<evidence type="ECO:0000259" key="5">
    <source>
        <dbReference type="Pfam" id="PF04542"/>
    </source>
</evidence>
<dbReference type="Pfam" id="PF04542">
    <property type="entry name" value="Sigma70_r2"/>
    <property type="match status" value="1"/>
</dbReference>
<dbReference type="PANTHER" id="PTHR43133:SF46">
    <property type="entry name" value="RNA POLYMERASE SIGMA-70 FACTOR ECF SUBFAMILY"/>
    <property type="match status" value="1"/>
</dbReference>
<keyword evidence="4" id="KW-0804">Transcription</keyword>
<evidence type="ECO:0000256" key="3">
    <source>
        <dbReference type="ARBA" id="ARBA00023082"/>
    </source>
</evidence>
<dbReference type="GO" id="GO:0016987">
    <property type="term" value="F:sigma factor activity"/>
    <property type="evidence" value="ECO:0007669"/>
    <property type="project" value="UniProtKB-KW"/>
</dbReference>
<dbReference type="InterPro" id="IPR000792">
    <property type="entry name" value="Tscrpt_reg_LuxR_C"/>
</dbReference>
<proteinExistence type="inferred from homology"/>
<name>A0A2T7BHR2_9BACT</name>
<keyword evidence="2" id="KW-0805">Transcription regulation</keyword>
<evidence type="ECO:0000256" key="4">
    <source>
        <dbReference type="ARBA" id="ARBA00023163"/>
    </source>
</evidence>
<dbReference type="PANTHER" id="PTHR43133">
    <property type="entry name" value="RNA POLYMERASE ECF-TYPE SIGMA FACTO"/>
    <property type="match status" value="1"/>
</dbReference>
<dbReference type="PRINTS" id="PR00038">
    <property type="entry name" value="HTHLUXR"/>
</dbReference>
<evidence type="ECO:0000256" key="2">
    <source>
        <dbReference type="ARBA" id="ARBA00023015"/>
    </source>
</evidence>
<dbReference type="OrthoDB" id="8687055at2"/>
<feature type="domain" description="RNA polymerase sigma-70 region 2" evidence="5">
    <location>
        <begin position="16"/>
        <end position="82"/>
    </location>
</feature>
<accession>A0A2T7BHR2</accession>
<evidence type="ECO:0000313" key="8">
    <source>
        <dbReference type="Proteomes" id="UP000244450"/>
    </source>
</evidence>
<evidence type="ECO:0000256" key="1">
    <source>
        <dbReference type="ARBA" id="ARBA00010641"/>
    </source>
</evidence>
<dbReference type="InterPro" id="IPR013325">
    <property type="entry name" value="RNA_pol_sigma_r2"/>
</dbReference>
<dbReference type="GO" id="GO:0006352">
    <property type="term" value="P:DNA-templated transcription initiation"/>
    <property type="evidence" value="ECO:0007669"/>
    <property type="project" value="InterPro"/>
</dbReference>
<dbReference type="RefSeq" id="WP_108687664.1">
    <property type="nucleotide sequence ID" value="NZ_QCYK01000002.1"/>
</dbReference>
<dbReference type="InterPro" id="IPR013249">
    <property type="entry name" value="RNA_pol_sigma70_r4_t2"/>
</dbReference>
<organism evidence="7 8">
    <name type="scientific">Chitinophaga parva</name>
    <dbReference type="NCBI Taxonomy" id="2169414"/>
    <lineage>
        <taxon>Bacteria</taxon>
        <taxon>Pseudomonadati</taxon>
        <taxon>Bacteroidota</taxon>
        <taxon>Chitinophagia</taxon>
        <taxon>Chitinophagales</taxon>
        <taxon>Chitinophagaceae</taxon>
        <taxon>Chitinophaga</taxon>
    </lineage>
</organism>
<dbReference type="SUPFAM" id="SSF88659">
    <property type="entry name" value="Sigma3 and sigma4 domains of RNA polymerase sigma factors"/>
    <property type="match status" value="1"/>
</dbReference>
<dbReference type="Pfam" id="PF08281">
    <property type="entry name" value="Sigma70_r4_2"/>
    <property type="match status" value="1"/>
</dbReference>
<dbReference type="InterPro" id="IPR014327">
    <property type="entry name" value="RNA_pol_sigma70_bacteroid"/>
</dbReference>
<dbReference type="InterPro" id="IPR013324">
    <property type="entry name" value="RNA_pol_sigma_r3/r4-like"/>
</dbReference>
<dbReference type="EMBL" id="QCYK01000002">
    <property type="protein sequence ID" value="PUZ25825.1"/>
    <property type="molecule type" value="Genomic_DNA"/>
</dbReference>
<reference evidence="7 8" key="1">
    <citation type="submission" date="2018-04" db="EMBL/GenBank/DDBJ databases">
        <title>Chitinophaga fuyangensis sp. nov., isolated from soil in a chemical factory.</title>
        <authorList>
            <person name="Chen K."/>
        </authorList>
    </citation>
    <scope>NUCLEOTIDE SEQUENCE [LARGE SCALE GENOMIC DNA]</scope>
    <source>
        <strain evidence="7 8">LY-1</strain>
    </source>
</reference>